<dbReference type="GO" id="GO:0003700">
    <property type="term" value="F:DNA-binding transcription factor activity"/>
    <property type="evidence" value="ECO:0007669"/>
    <property type="project" value="InterPro"/>
</dbReference>
<evidence type="ECO:0000256" key="4">
    <source>
        <dbReference type="RuleBase" id="RU004020"/>
    </source>
</evidence>
<dbReference type="InterPro" id="IPR036388">
    <property type="entry name" value="WH-like_DNA-bd_sf"/>
</dbReference>
<dbReference type="Gene3D" id="1.25.40.20">
    <property type="entry name" value="Ankyrin repeat-containing domain"/>
    <property type="match status" value="1"/>
</dbReference>
<evidence type="ECO:0000313" key="8">
    <source>
        <dbReference type="Proteomes" id="UP000285060"/>
    </source>
</evidence>
<dbReference type="Pfam" id="PF00447">
    <property type="entry name" value="HSF_DNA-bind"/>
    <property type="match status" value="1"/>
</dbReference>
<dbReference type="InterPro" id="IPR036390">
    <property type="entry name" value="WH_DNA-bd_sf"/>
</dbReference>
<feature type="region of interest" description="Disordered" evidence="5">
    <location>
        <begin position="306"/>
        <end position="338"/>
    </location>
</feature>
<sequence length="338" mass="38360">MWFREYGVAGIARVYSHRPYLLNHDFVVYFAYAGHLEILQFIHDKGMYLSTFATVAAAERGHLEIVVFLCNVSYWDELARVRASYKGHLDIVEYLETYEYMHNLANEFSSFHCTRMNAPSIAPGKSVPSNGVSIFIQRLAALLNAAPPSIVSWADDGLSFVIYKLAPFTTQVLPAYFGHRKLRTFLRMLNFYGFHRCQSKHVEFSHLTFQRGNEAGMAMIRRRFKQDLDDDDRDIIEDIEETILDITRYLERERRLDEAVLRDYLDVLLVAPPPTPPVEGLLPPPPIVTTCNSPCSTPRSTIPTSCATPALKGSADLQKSTPPSSFKFPSPSTTLKIE</sequence>
<accession>A0A418ARQ0</accession>
<comment type="subcellular location">
    <subcellularLocation>
        <location evidence="1">Nucleus</location>
    </subcellularLocation>
</comment>
<evidence type="ECO:0000256" key="5">
    <source>
        <dbReference type="SAM" id="MobiDB-lite"/>
    </source>
</evidence>
<dbReference type="InterPro" id="IPR036770">
    <property type="entry name" value="Ankyrin_rpt-contain_sf"/>
</dbReference>
<proteinExistence type="inferred from homology"/>
<dbReference type="VEuPathDB" id="FungiDB:H310_10119"/>
<gene>
    <name evidence="7" type="ORF">DYB32_006378</name>
</gene>
<organism evidence="7 8">
    <name type="scientific">Aphanomyces invadans</name>
    <dbReference type="NCBI Taxonomy" id="157072"/>
    <lineage>
        <taxon>Eukaryota</taxon>
        <taxon>Sar</taxon>
        <taxon>Stramenopiles</taxon>
        <taxon>Oomycota</taxon>
        <taxon>Saprolegniomycetes</taxon>
        <taxon>Saprolegniales</taxon>
        <taxon>Verrucalvaceae</taxon>
        <taxon>Aphanomyces</taxon>
    </lineage>
</organism>
<evidence type="ECO:0000256" key="2">
    <source>
        <dbReference type="ARBA" id="ARBA00023125"/>
    </source>
</evidence>
<feature type="compositionally biased region" description="Low complexity" evidence="5">
    <location>
        <begin position="319"/>
        <end position="338"/>
    </location>
</feature>
<feature type="domain" description="HSF-type DNA-binding" evidence="6">
    <location>
        <begin position="131"/>
        <end position="223"/>
    </location>
</feature>
<reference evidence="7 8" key="1">
    <citation type="submission" date="2018-08" db="EMBL/GenBank/DDBJ databases">
        <title>Aphanomyces genome sequencing and annotation.</title>
        <authorList>
            <person name="Minardi D."/>
            <person name="Oidtmann B."/>
            <person name="Van Der Giezen M."/>
            <person name="Studholme D.J."/>
        </authorList>
    </citation>
    <scope>NUCLEOTIDE SEQUENCE [LARGE SCALE GENOMIC DNA]</scope>
    <source>
        <strain evidence="7 8">NJM0002</strain>
    </source>
</reference>
<dbReference type="GO" id="GO:0043565">
    <property type="term" value="F:sequence-specific DNA binding"/>
    <property type="evidence" value="ECO:0007669"/>
    <property type="project" value="InterPro"/>
</dbReference>
<evidence type="ECO:0000256" key="1">
    <source>
        <dbReference type="ARBA" id="ARBA00004123"/>
    </source>
</evidence>
<comment type="similarity">
    <text evidence="4">Belongs to the HSF family.</text>
</comment>
<evidence type="ECO:0000256" key="3">
    <source>
        <dbReference type="ARBA" id="ARBA00023242"/>
    </source>
</evidence>
<dbReference type="AlphaFoldDB" id="A0A418ARQ0"/>
<dbReference type="SUPFAM" id="SSF48403">
    <property type="entry name" value="Ankyrin repeat"/>
    <property type="match status" value="1"/>
</dbReference>
<dbReference type="GO" id="GO:0005634">
    <property type="term" value="C:nucleus"/>
    <property type="evidence" value="ECO:0007669"/>
    <property type="project" value="UniProtKB-SubCell"/>
</dbReference>
<dbReference type="Gene3D" id="1.10.10.10">
    <property type="entry name" value="Winged helix-like DNA-binding domain superfamily/Winged helix DNA-binding domain"/>
    <property type="match status" value="1"/>
</dbReference>
<dbReference type="VEuPathDB" id="FungiDB:H310_10118"/>
<evidence type="ECO:0000313" key="7">
    <source>
        <dbReference type="EMBL" id="RHY27967.1"/>
    </source>
</evidence>
<dbReference type="PANTHER" id="PTHR10015">
    <property type="entry name" value="HEAT SHOCK TRANSCRIPTION FACTOR"/>
    <property type="match status" value="1"/>
</dbReference>
<keyword evidence="2" id="KW-0238">DNA-binding</keyword>
<protein>
    <recommendedName>
        <fullName evidence="6">HSF-type DNA-binding domain-containing protein</fullName>
    </recommendedName>
</protein>
<evidence type="ECO:0000259" key="6">
    <source>
        <dbReference type="SMART" id="SM00415"/>
    </source>
</evidence>
<dbReference type="SMART" id="SM00415">
    <property type="entry name" value="HSF"/>
    <property type="match status" value="1"/>
</dbReference>
<keyword evidence="3" id="KW-0539">Nucleus</keyword>
<dbReference type="EMBL" id="QUSY01000669">
    <property type="protein sequence ID" value="RHY27967.1"/>
    <property type="molecule type" value="Genomic_DNA"/>
</dbReference>
<keyword evidence="8" id="KW-1185">Reference proteome</keyword>
<dbReference type="SUPFAM" id="SSF46785">
    <property type="entry name" value="Winged helix' DNA-binding domain"/>
    <property type="match status" value="1"/>
</dbReference>
<dbReference type="PANTHER" id="PTHR10015:SF206">
    <property type="entry name" value="HSF-TYPE DNA-BINDING DOMAIN-CONTAINING PROTEIN"/>
    <property type="match status" value="1"/>
</dbReference>
<name>A0A418ARQ0_9STRA</name>
<dbReference type="InterPro" id="IPR000232">
    <property type="entry name" value="HSF_DNA-bd"/>
</dbReference>
<dbReference type="Proteomes" id="UP000285060">
    <property type="component" value="Unassembled WGS sequence"/>
</dbReference>
<comment type="caution">
    <text evidence="7">The sequence shown here is derived from an EMBL/GenBank/DDBJ whole genome shotgun (WGS) entry which is preliminary data.</text>
</comment>